<reference evidence="1" key="1">
    <citation type="submission" date="2013-07" db="EMBL/GenBank/DDBJ databases">
        <title>Sub-species coevolution in mutualistic symbiosis.</title>
        <authorList>
            <person name="Murfin K."/>
            <person name="Klassen J."/>
            <person name="Lee M."/>
            <person name="Forst S."/>
            <person name="Stock P."/>
            <person name="Goodrich-Blair H."/>
        </authorList>
    </citation>
    <scope>NUCLEOTIDE SEQUENCE [LARGE SCALE GENOMIC DNA]</scope>
    <source>
        <strain evidence="1">Feltiae Moldova</strain>
    </source>
</reference>
<dbReference type="Proteomes" id="UP000028487">
    <property type="component" value="Unassembled WGS sequence"/>
</dbReference>
<comment type="caution">
    <text evidence="1">The sequence shown here is derived from an EMBL/GenBank/DDBJ whole genome shotgun (WGS) entry which is preliminary data.</text>
</comment>
<dbReference type="EMBL" id="CBSV010000161">
    <property type="protein sequence ID" value="CDH02034.1"/>
    <property type="molecule type" value="Genomic_DNA"/>
</dbReference>
<dbReference type="AlphaFoldDB" id="A0A077NU40"/>
<sequence>MSCQQVYKIIREARLKANLAICVNPHILWHACDYTKQQGHLLKRMAWVNIFVQW</sequence>
<name>A0A077NU40_XENBV</name>
<organism evidence="1">
    <name type="scientific">Xenorhabdus bovienii str. feltiae Moldova</name>
    <dbReference type="NCBI Taxonomy" id="1398200"/>
    <lineage>
        <taxon>Bacteria</taxon>
        <taxon>Pseudomonadati</taxon>
        <taxon>Pseudomonadota</taxon>
        <taxon>Gammaproteobacteria</taxon>
        <taxon>Enterobacterales</taxon>
        <taxon>Morganellaceae</taxon>
        <taxon>Xenorhabdus</taxon>
    </lineage>
</organism>
<protein>
    <submittedName>
        <fullName evidence="1">Uncharacterized protein</fullName>
    </submittedName>
</protein>
<accession>A0A077NU40</accession>
<dbReference type="HOGENOM" id="CLU_3049433_0_0_6"/>
<gene>
    <name evidence="1" type="ORF">XBFM1_2430001</name>
</gene>
<evidence type="ECO:0000313" key="1">
    <source>
        <dbReference type="EMBL" id="CDH02034.1"/>
    </source>
</evidence>
<proteinExistence type="predicted"/>